<reference evidence="1 2" key="1">
    <citation type="submission" date="2020-02" db="EMBL/GenBank/DDBJ databases">
        <authorList>
            <person name="Ma Q."/>
            <person name="Huang Y."/>
            <person name="Song X."/>
            <person name="Pei D."/>
        </authorList>
    </citation>
    <scope>NUCLEOTIDE SEQUENCE [LARGE SCALE GENOMIC DNA]</scope>
    <source>
        <strain evidence="1">Sxm20200214</strain>
        <tissue evidence="1">Leaf</tissue>
    </source>
</reference>
<comment type="caution">
    <text evidence="1">The sequence shown here is derived from an EMBL/GenBank/DDBJ whole genome shotgun (WGS) entry which is preliminary data.</text>
</comment>
<dbReference type="AlphaFoldDB" id="A0A8X7UEZ9"/>
<sequence>MVFVNLHRNGCLLHFGRAKNRDCKLDFMTYRIIAEAFLVTGNLYERQVVLKKKRKLGVAPMRSDYRDFILDC</sequence>
<dbReference type="EMBL" id="JAAMPC010000012">
    <property type="protein sequence ID" value="KAG2276287.1"/>
    <property type="molecule type" value="Genomic_DNA"/>
</dbReference>
<name>A0A8X7UEZ9_BRACI</name>
<evidence type="ECO:0000313" key="2">
    <source>
        <dbReference type="Proteomes" id="UP000886595"/>
    </source>
</evidence>
<proteinExistence type="predicted"/>
<gene>
    <name evidence="1" type="ORF">Bca52824_058842</name>
</gene>
<accession>A0A8X7UEZ9</accession>
<keyword evidence="2" id="KW-1185">Reference proteome</keyword>
<evidence type="ECO:0000313" key="1">
    <source>
        <dbReference type="EMBL" id="KAG2276287.1"/>
    </source>
</evidence>
<organism evidence="1 2">
    <name type="scientific">Brassica carinata</name>
    <name type="common">Ethiopian mustard</name>
    <name type="synonym">Abyssinian cabbage</name>
    <dbReference type="NCBI Taxonomy" id="52824"/>
    <lineage>
        <taxon>Eukaryota</taxon>
        <taxon>Viridiplantae</taxon>
        <taxon>Streptophyta</taxon>
        <taxon>Embryophyta</taxon>
        <taxon>Tracheophyta</taxon>
        <taxon>Spermatophyta</taxon>
        <taxon>Magnoliopsida</taxon>
        <taxon>eudicotyledons</taxon>
        <taxon>Gunneridae</taxon>
        <taxon>Pentapetalae</taxon>
        <taxon>rosids</taxon>
        <taxon>malvids</taxon>
        <taxon>Brassicales</taxon>
        <taxon>Brassicaceae</taxon>
        <taxon>Brassiceae</taxon>
        <taxon>Brassica</taxon>
    </lineage>
</organism>
<protein>
    <submittedName>
        <fullName evidence="1">Uncharacterized protein</fullName>
    </submittedName>
</protein>
<dbReference type="Proteomes" id="UP000886595">
    <property type="component" value="Unassembled WGS sequence"/>
</dbReference>